<dbReference type="InterPro" id="IPR036365">
    <property type="entry name" value="PGBD-like_sf"/>
</dbReference>
<dbReference type="InterPro" id="IPR002477">
    <property type="entry name" value="Peptidoglycan-bd-like"/>
</dbReference>
<dbReference type="InterPro" id="IPR021190">
    <property type="entry name" value="Pept_M10A"/>
</dbReference>
<dbReference type="PANTHER" id="PTHR10201">
    <property type="entry name" value="MATRIX METALLOPROTEINASE"/>
    <property type="match status" value="1"/>
</dbReference>
<dbReference type="GO" id="GO:0006508">
    <property type="term" value="P:proteolysis"/>
    <property type="evidence" value="ECO:0007669"/>
    <property type="project" value="UniProtKB-KW"/>
</dbReference>
<evidence type="ECO:0000259" key="15">
    <source>
        <dbReference type="SMART" id="SM00235"/>
    </source>
</evidence>
<dbReference type="PROSITE" id="PS00546">
    <property type="entry name" value="CYSTEINE_SWITCH"/>
    <property type="match status" value="1"/>
</dbReference>
<keyword evidence="4" id="KW-0645">Protease</keyword>
<keyword evidence="5 13" id="KW-0479">Metal-binding</keyword>
<feature type="binding site" evidence="13">
    <location>
        <position position="155"/>
    </location>
    <ligand>
        <name>Zn(2+)</name>
        <dbReference type="ChEBI" id="CHEBI:29105"/>
        <label>1</label>
    </ligand>
</feature>
<feature type="binding site" evidence="13">
    <location>
        <position position="196"/>
    </location>
    <ligand>
        <name>Zn(2+)</name>
        <dbReference type="ChEBI" id="CHEBI:29105"/>
        <label>2</label>
        <note>catalytic</note>
    </ligand>
</feature>
<keyword evidence="7" id="KW-0378">Hydrolase</keyword>
<feature type="binding site" evidence="13">
    <location>
        <position position="160"/>
    </location>
    <ligand>
        <name>Ca(2+)</name>
        <dbReference type="ChEBI" id="CHEBI:29108"/>
        <label>1</label>
    </ligand>
</feature>
<dbReference type="GO" id="GO:0030198">
    <property type="term" value="P:extracellular matrix organization"/>
    <property type="evidence" value="ECO:0000318"/>
    <property type="project" value="GO_Central"/>
</dbReference>
<evidence type="ECO:0000256" key="11">
    <source>
        <dbReference type="ARBA" id="ARBA00023145"/>
    </source>
</evidence>
<feature type="binding site" evidence="13">
    <location>
        <position position="84"/>
    </location>
    <ligand>
        <name>Ca(2+)</name>
        <dbReference type="ChEBI" id="CHEBI:29108"/>
        <label>1</label>
    </ligand>
</feature>
<dbReference type="AlphaFoldDB" id="A7RUF6"/>
<dbReference type="PANTHER" id="PTHR10201:SF291">
    <property type="entry name" value="MATRIX METALLOPROTEINASE 1, ISOFORM C-RELATED"/>
    <property type="match status" value="1"/>
</dbReference>
<feature type="binding site" evidence="13">
    <location>
        <position position="178"/>
    </location>
    <ligand>
        <name>Zn(2+)</name>
        <dbReference type="ChEBI" id="CHEBI:29105"/>
        <label>2</label>
        <note>catalytic</note>
    </ligand>
</feature>
<dbReference type="STRING" id="45351.A7RUF6"/>
<evidence type="ECO:0000256" key="3">
    <source>
        <dbReference type="ARBA" id="ARBA00022525"/>
    </source>
</evidence>
<dbReference type="Pfam" id="PF01471">
    <property type="entry name" value="PG_binding_1"/>
    <property type="match status" value="1"/>
</dbReference>
<dbReference type="Proteomes" id="UP000001593">
    <property type="component" value="Unassembled WGS sequence"/>
</dbReference>
<dbReference type="SMART" id="SM00235">
    <property type="entry name" value="ZnMc"/>
    <property type="match status" value="1"/>
</dbReference>
<dbReference type="SUPFAM" id="SSF55486">
    <property type="entry name" value="Metalloproteases ('zincins'), catalytic domain"/>
    <property type="match status" value="1"/>
</dbReference>
<feature type="short sequence motif" description="Cysteine switch" evidence="14">
    <location>
        <begin position="47"/>
        <end position="54"/>
    </location>
</feature>
<reference evidence="16 17" key="1">
    <citation type="journal article" date="2007" name="Science">
        <title>Sea anemone genome reveals ancestral eumetazoan gene repertoire and genomic organization.</title>
        <authorList>
            <person name="Putnam N.H."/>
            <person name="Srivastava M."/>
            <person name="Hellsten U."/>
            <person name="Dirks B."/>
            <person name="Chapman J."/>
            <person name="Salamov A."/>
            <person name="Terry A."/>
            <person name="Shapiro H."/>
            <person name="Lindquist E."/>
            <person name="Kapitonov V.V."/>
            <person name="Jurka J."/>
            <person name="Genikhovich G."/>
            <person name="Grigoriev I.V."/>
            <person name="Lucas S.M."/>
            <person name="Steele R.E."/>
            <person name="Finnerty J.R."/>
            <person name="Technau U."/>
            <person name="Martindale M.Q."/>
            <person name="Rokhsar D.S."/>
        </authorList>
    </citation>
    <scope>NUCLEOTIDE SEQUENCE [LARGE SCALE GENOMIC DNA]</scope>
    <source>
        <strain evidence="17">CH2 X CH6</strain>
    </source>
</reference>
<organism evidence="16 17">
    <name type="scientific">Nematostella vectensis</name>
    <name type="common">Starlet sea anemone</name>
    <dbReference type="NCBI Taxonomy" id="45351"/>
    <lineage>
        <taxon>Eukaryota</taxon>
        <taxon>Metazoa</taxon>
        <taxon>Cnidaria</taxon>
        <taxon>Anthozoa</taxon>
        <taxon>Hexacorallia</taxon>
        <taxon>Actiniaria</taxon>
        <taxon>Edwardsiidae</taxon>
        <taxon>Nematostella</taxon>
    </lineage>
</organism>
<evidence type="ECO:0000256" key="14">
    <source>
        <dbReference type="PIRSR" id="PIRSR621190-5"/>
    </source>
</evidence>
<feature type="binding site" description="in inhibited form" evidence="13">
    <location>
        <position position="49"/>
    </location>
    <ligand>
        <name>Zn(2+)</name>
        <dbReference type="ChEBI" id="CHEBI:29105"/>
        <label>2</label>
        <note>catalytic</note>
    </ligand>
</feature>
<feature type="binding site" evidence="13">
    <location>
        <position position="138"/>
    </location>
    <ligand>
        <name>Ca(2+)</name>
        <dbReference type="ChEBI" id="CHEBI:29108"/>
        <label>3</label>
    </ligand>
</feature>
<evidence type="ECO:0000256" key="4">
    <source>
        <dbReference type="ARBA" id="ARBA00022670"/>
    </source>
</evidence>
<dbReference type="OMA" id="GINFLYV"/>
<feature type="binding site" evidence="13">
    <location>
        <position position="145"/>
    </location>
    <ligand>
        <name>Zn(2+)</name>
        <dbReference type="ChEBI" id="CHEBI:29105"/>
        <label>1</label>
    </ligand>
</feature>
<evidence type="ECO:0000256" key="8">
    <source>
        <dbReference type="ARBA" id="ARBA00022833"/>
    </source>
</evidence>
<dbReference type="InterPro" id="IPR033739">
    <property type="entry name" value="M10A_MMP"/>
</dbReference>
<feature type="binding site" evidence="13">
    <location>
        <position position="119"/>
    </location>
    <ligand>
        <name>Ca(2+)</name>
        <dbReference type="ChEBI" id="CHEBI:29108"/>
        <label>2</label>
    </ligand>
</feature>
<evidence type="ECO:0000256" key="12">
    <source>
        <dbReference type="PIRSR" id="PIRSR621190-1"/>
    </source>
</evidence>
<keyword evidence="17" id="KW-1185">Reference proteome</keyword>
<feature type="domain" description="Peptidase metallopeptidase" evidence="15">
    <location>
        <begin position="66"/>
        <end position="222"/>
    </location>
</feature>
<dbReference type="GO" id="GO:0030574">
    <property type="term" value="P:collagen catabolic process"/>
    <property type="evidence" value="ECO:0000318"/>
    <property type="project" value="GO_Central"/>
</dbReference>
<dbReference type="PhylomeDB" id="A7RUF6"/>
<accession>A7RUF6</accession>
<evidence type="ECO:0000256" key="9">
    <source>
        <dbReference type="ARBA" id="ARBA00022837"/>
    </source>
</evidence>
<dbReference type="eggNOG" id="KOG1565">
    <property type="taxonomic scope" value="Eukaryota"/>
</dbReference>
<dbReference type="KEGG" id="nve:5516869"/>
<name>A7RUF6_NEMVE</name>
<dbReference type="Pfam" id="PF00413">
    <property type="entry name" value="Peptidase_M10"/>
    <property type="match status" value="1"/>
</dbReference>
<feature type="binding site" evidence="13">
    <location>
        <position position="129"/>
    </location>
    <ligand>
        <name>Zn(2+)</name>
        <dbReference type="ChEBI" id="CHEBI:29105"/>
        <label>1</label>
    </ligand>
</feature>
<evidence type="ECO:0000313" key="16">
    <source>
        <dbReference type="EMBL" id="EDO44847.1"/>
    </source>
</evidence>
<proteinExistence type="inferred from homology"/>
<keyword evidence="11" id="KW-0865">Zymogen</keyword>
<dbReference type="Gene3D" id="3.40.390.10">
    <property type="entry name" value="Collagenase (Catalytic Domain)"/>
    <property type="match status" value="1"/>
</dbReference>
<dbReference type="InterPro" id="IPR006026">
    <property type="entry name" value="Peptidase_Metallo"/>
</dbReference>
<dbReference type="CDD" id="cd04278">
    <property type="entry name" value="ZnMc_MMP"/>
    <property type="match status" value="1"/>
</dbReference>
<protein>
    <recommendedName>
        <fullName evidence="15">Peptidase metallopeptidase domain-containing protein</fullName>
    </recommendedName>
</protein>
<feature type="non-terminal residue" evidence="16">
    <location>
        <position position="222"/>
    </location>
</feature>
<dbReference type="EMBL" id="DS469540">
    <property type="protein sequence ID" value="EDO44847.1"/>
    <property type="molecule type" value="Genomic_DNA"/>
</dbReference>
<comment type="cofactor">
    <cofactor evidence="13">
        <name>Zn(2+)</name>
        <dbReference type="ChEBI" id="CHEBI:29105"/>
    </cofactor>
    <text evidence="13">Binds 2 Zn(2+) ions per subunit.</text>
</comment>
<dbReference type="HOGENOM" id="CLU_015489_4_2_1"/>
<dbReference type="InterPro" id="IPR021158">
    <property type="entry name" value="Pept_M10A_Zn_BS"/>
</dbReference>
<gene>
    <name evidence="16" type="ORF">NEMVEDRAFT_v1g61733</name>
</gene>
<keyword evidence="3" id="KW-0964">Secreted</keyword>
<dbReference type="FunFam" id="3.40.390.10:FF:000007">
    <property type="entry name" value="Collagenase 3"/>
    <property type="match status" value="1"/>
</dbReference>
<keyword evidence="8 13" id="KW-0862">Zinc</keyword>
<dbReference type="InParanoid" id="A7RUF6"/>
<evidence type="ECO:0000256" key="2">
    <source>
        <dbReference type="ARBA" id="ARBA00010370"/>
    </source>
</evidence>
<dbReference type="InterPro" id="IPR001818">
    <property type="entry name" value="Pept_M10_metallopeptidase"/>
</dbReference>
<feature type="binding site" evidence="13">
    <location>
        <position position="182"/>
    </location>
    <ligand>
        <name>Zn(2+)</name>
        <dbReference type="ChEBI" id="CHEBI:29105"/>
        <label>2</label>
        <note>catalytic</note>
    </ligand>
</feature>
<evidence type="ECO:0000256" key="5">
    <source>
        <dbReference type="ARBA" id="ARBA00022723"/>
    </source>
</evidence>
<keyword evidence="9 13" id="KW-0106">Calcium</keyword>
<evidence type="ECO:0000256" key="1">
    <source>
        <dbReference type="ARBA" id="ARBA00004613"/>
    </source>
</evidence>
<dbReference type="GO" id="GO:0031012">
    <property type="term" value="C:extracellular matrix"/>
    <property type="evidence" value="ECO:0007669"/>
    <property type="project" value="InterPro"/>
</dbReference>
<feature type="binding site" evidence="13">
    <location>
        <position position="188"/>
    </location>
    <ligand>
        <name>Zn(2+)</name>
        <dbReference type="ChEBI" id="CHEBI:29105"/>
        <label>2</label>
        <note>catalytic</note>
    </ligand>
</feature>
<dbReference type="InterPro" id="IPR024079">
    <property type="entry name" value="MetalloPept_cat_dom_sf"/>
</dbReference>
<evidence type="ECO:0000256" key="10">
    <source>
        <dbReference type="ARBA" id="ARBA00023049"/>
    </source>
</evidence>
<dbReference type="OrthoDB" id="406838at2759"/>
<dbReference type="GO" id="GO:0008270">
    <property type="term" value="F:zinc ion binding"/>
    <property type="evidence" value="ECO:0007669"/>
    <property type="project" value="InterPro"/>
</dbReference>
<comment type="subcellular location">
    <subcellularLocation>
        <location evidence="1">Secreted</location>
    </subcellularLocation>
</comment>
<feature type="active site" evidence="12">
    <location>
        <position position="179"/>
    </location>
</feature>
<feature type="binding site" evidence="13">
    <location>
        <position position="137"/>
    </location>
    <ligand>
        <name>Ca(2+)</name>
        <dbReference type="ChEBI" id="CHEBI:29108"/>
        <label>3</label>
    </ligand>
</feature>
<feature type="binding site" evidence="13">
    <location>
        <position position="160"/>
    </location>
    <ligand>
        <name>Ca(2+)</name>
        <dbReference type="ChEBI" id="CHEBI:29108"/>
        <label>3</label>
    </ligand>
</feature>
<keyword evidence="6" id="KW-0732">Signal</keyword>
<evidence type="ECO:0000256" key="13">
    <source>
        <dbReference type="PIRSR" id="PIRSR621190-2"/>
    </source>
</evidence>
<dbReference type="SUPFAM" id="SSF47090">
    <property type="entry name" value="PGBD-like"/>
    <property type="match status" value="1"/>
</dbReference>
<dbReference type="GO" id="GO:0005576">
    <property type="term" value="C:extracellular region"/>
    <property type="evidence" value="ECO:0007669"/>
    <property type="project" value="UniProtKB-SubCell"/>
</dbReference>
<feature type="non-terminal residue" evidence="16">
    <location>
        <position position="1"/>
    </location>
</feature>
<feature type="binding site" evidence="13">
    <location>
        <position position="157"/>
    </location>
    <ligand>
        <name>Ca(2+)</name>
        <dbReference type="ChEBI" id="CHEBI:29108"/>
        <label>3</label>
    </ligand>
</feature>
<sequence>LNQFHYISPARSGNHDVKTALEKFQSFAGLPVTGEIDASTIAQMKMPRCGMPDVDDNGLRIRRYKRGPKWMKKHLTYHISHGSDLPKPVQDGVFAKALDYWARVSGLSFSRTMDFQNADLRISFGYKSHSGCASPFDGPGGVLAHAFFPHDGRAHFDEDENFTDGTSQGTNLLWVATHEFGHSLGLDHSNVQSAIMFPYYGLYRPDLDLHEDDIQGIRSLYG</sequence>
<evidence type="ECO:0000313" key="17">
    <source>
        <dbReference type="Proteomes" id="UP000001593"/>
    </source>
</evidence>
<keyword evidence="10" id="KW-0482">Metalloprotease</keyword>
<dbReference type="PRINTS" id="PR00138">
    <property type="entry name" value="MATRIXIN"/>
</dbReference>
<dbReference type="GO" id="GO:0004222">
    <property type="term" value="F:metalloendopeptidase activity"/>
    <property type="evidence" value="ECO:0000318"/>
    <property type="project" value="GO_Central"/>
</dbReference>
<dbReference type="MEROPS" id="M10.010"/>
<comment type="cofactor">
    <cofactor evidence="13">
        <name>Ca(2+)</name>
        <dbReference type="ChEBI" id="CHEBI:29108"/>
    </cofactor>
    <text evidence="13">Can bind about 5 Ca(2+) ions per subunit.</text>
</comment>
<evidence type="ECO:0000256" key="7">
    <source>
        <dbReference type="ARBA" id="ARBA00022801"/>
    </source>
</evidence>
<comment type="similarity">
    <text evidence="2">Belongs to the peptidase M10A family.</text>
</comment>
<evidence type="ECO:0000256" key="6">
    <source>
        <dbReference type="ARBA" id="ARBA00022729"/>
    </source>
</evidence>